<feature type="transmembrane region" description="Helical" evidence="8">
    <location>
        <begin position="617"/>
        <end position="638"/>
    </location>
</feature>
<dbReference type="HOGENOM" id="CLU_005531_0_0_9"/>
<evidence type="ECO:0000256" key="3">
    <source>
        <dbReference type="ARBA" id="ARBA00022692"/>
    </source>
</evidence>
<evidence type="ECO:0000256" key="7">
    <source>
        <dbReference type="SAM" id="MobiDB-lite"/>
    </source>
</evidence>
<evidence type="ECO:0000256" key="6">
    <source>
        <dbReference type="SAM" id="Coils"/>
    </source>
</evidence>
<feature type="compositionally biased region" description="Polar residues" evidence="7">
    <location>
        <begin position="340"/>
        <end position="357"/>
    </location>
</feature>
<feature type="region of interest" description="Disordered" evidence="7">
    <location>
        <begin position="335"/>
        <end position="357"/>
    </location>
</feature>
<dbReference type="PANTHER" id="PTHR30287:SF1">
    <property type="entry name" value="INNER MEMBRANE PROTEIN"/>
    <property type="match status" value="1"/>
</dbReference>
<evidence type="ECO:0000259" key="10">
    <source>
        <dbReference type="Pfam" id="PF12704"/>
    </source>
</evidence>
<evidence type="ECO:0000256" key="5">
    <source>
        <dbReference type="ARBA" id="ARBA00023136"/>
    </source>
</evidence>
<dbReference type="OrthoDB" id="5137249at2"/>
<dbReference type="EMBL" id="NOXF01000001">
    <property type="protein sequence ID" value="PEQ26044.1"/>
    <property type="molecule type" value="Genomic_DNA"/>
</dbReference>
<feature type="transmembrane region" description="Helical" evidence="8">
    <location>
        <begin position="659"/>
        <end position="690"/>
    </location>
</feature>
<feature type="coiled-coil region" evidence="6">
    <location>
        <begin position="366"/>
        <end position="588"/>
    </location>
</feature>
<reference evidence="11 13" key="1">
    <citation type="submission" date="2007-08" db="EMBL/GenBank/DDBJ databases">
        <title>Draft genome sequence of Clostridium leptum (DSM 753).</title>
        <authorList>
            <person name="Sudarsanam P."/>
            <person name="Ley R."/>
            <person name="Guruge J."/>
            <person name="Turnbaugh P.J."/>
            <person name="Mahowald M."/>
            <person name="Liep D."/>
            <person name="Gordon J."/>
        </authorList>
    </citation>
    <scope>NUCLEOTIDE SEQUENCE [LARGE SCALE GENOMIC DNA]</scope>
    <source>
        <strain evidence="11 13">DSM 753</strain>
    </source>
</reference>
<feature type="domain" description="ABC3 transporter permease C-terminal" evidence="9">
    <location>
        <begin position="617"/>
        <end position="736"/>
    </location>
</feature>
<protein>
    <submittedName>
        <fullName evidence="11">Efflux ABC transporter, permease protein</fullName>
    </submittedName>
</protein>
<gene>
    <name evidence="12" type="ORF">CH238_03385</name>
    <name evidence="11" type="ORF">CLOLEP_02787</name>
</gene>
<accession>A7VW23</accession>
<dbReference type="GO" id="GO:0005886">
    <property type="term" value="C:plasma membrane"/>
    <property type="evidence" value="ECO:0007669"/>
    <property type="project" value="UniProtKB-SubCell"/>
</dbReference>
<evidence type="ECO:0000256" key="8">
    <source>
        <dbReference type="SAM" id="Phobius"/>
    </source>
</evidence>
<evidence type="ECO:0000256" key="4">
    <source>
        <dbReference type="ARBA" id="ARBA00022989"/>
    </source>
</evidence>
<feature type="transmembrane region" description="Helical" evidence="8">
    <location>
        <begin position="710"/>
        <end position="731"/>
    </location>
</feature>
<feature type="domain" description="MacB-like periplasmic core" evidence="10">
    <location>
        <begin position="787"/>
        <end position="978"/>
    </location>
</feature>
<dbReference type="InterPro" id="IPR003838">
    <property type="entry name" value="ABC3_permease_C"/>
</dbReference>
<feature type="transmembrane region" description="Helical" evidence="8">
    <location>
        <begin position="1071"/>
        <end position="1091"/>
    </location>
</feature>
<keyword evidence="14" id="KW-1185">Reference proteome</keyword>
<dbReference type="eggNOG" id="COG1511">
    <property type="taxonomic scope" value="Bacteria"/>
</dbReference>
<proteinExistence type="predicted"/>
<feature type="domain" description="ABC3 transporter permease C-terminal" evidence="9">
    <location>
        <begin position="1020"/>
        <end position="1137"/>
    </location>
</feature>
<reference evidence="11 13" key="2">
    <citation type="submission" date="2007-08" db="EMBL/GenBank/DDBJ databases">
        <authorList>
            <person name="Fulton L."/>
            <person name="Clifton S."/>
            <person name="Fulton B."/>
            <person name="Xu J."/>
            <person name="Minx P."/>
            <person name="Pepin K.H."/>
            <person name="Johnson M."/>
            <person name="Thiruvilangam P."/>
            <person name="Bhonagiri V."/>
            <person name="Nash W.E."/>
            <person name="Wang C."/>
            <person name="Mardis E.R."/>
            <person name="Wilson R.K."/>
        </authorList>
    </citation>
    <scope>NUCLEOTIDE SEQUENCE [LARGE SCALE GENOMIC DNA]</scope>
    <source>
        <strain evidence="11 13">DSM 753</strain>
    </source>
</reference>
<dbReference type="EMBL" id="ABCB02000020">
    <property type="protein sequence ID" value="EDO59970.1"/>
    <property type="molecule type" value="Genomic_DNA"/>
</dbReference>
<keyword evidence="6" id="KW-0175">Coiled coil</keyword>
<evidence type="ECO:0000313" key="12">
    <source>
        <dbReference type="EMBL" id="PEQ26044.1"/>
    </source>
</evidence>
<name>A7VW23_9FIRM</name>
<dbReference type="Pfam" id="PF12704">
    <property type="entry name" value="MacB_PCD"/>
    <property type="match status" value="1"/>
</dbReference>
<evidence type="ECO:0000256" key="1">
    <source>
        <dbReference type="ARBA" id="ARBA00004651"/>
    </source>
</evidence>
<dbReference type="InterPro" id="IPR038766">
    <property type="entry name" value="Membrane_comp_ABC_pdt"/>
</dbReference>
<dbReference type="Pfam" id="PF02687">
    <property type="entry name" value="FtsX"/>
    <property type="match status" value="2"/>
</dbReference>
<evidence type="ECO:0000259" key="9">
    <source>
        <dbReference type="Pfam" id="PF02687"/>
    </source>
</evidence>
<organism evidence="11 13">
    <name type="scientific">[Clostridium] leptum DSM 753</name>
    <dbReference type="NCBI Taxonomy" id="428125"/>
    <lineage>
        <taxon>Bacteria</taxon>
        <taxon>Bacillati</taxon>
        <taxon>Bacillota</taxon>
        <taxon>Clostridia</taxon>
        <taxon>Eubacteriales</taxon>
        <taxon>Oscillospiraceae</taxon>
        <taxon>Oscillospiraceae incertae sedis</taxon>
    </lineage>
</organism>
<dbReference type="eggNOG" id="COG0577">
    <property type="taxonomic scope" value="Bacteria"/>
</dbReference>
<dbReference type="Proteomes" id="UP000003490">
    <property type="component" value="Unassembled WGS sequence"/>
</dbReference>
<reference evidence="12 14" key="3">
    <citation type="submission" date="2017-07" db="EMBL/GenBank/DDBJ databases">
        <title>Prevalence of linear plasmids in Cutibacterium (Propionibacterium) acnes isolates obtained from prostatic tissue.</title>
        <authorList>
            <person name="Davidsson S."/>
            <person name="Carlsson J."/>
            <person name="Molling P."/>
            <person name="Andren O."/>
            <person name="Andersson S.-O."/>
            <person name="Brzuszkiewicz E."/>
            <person name="Poehlein A."/>
            <person name="Al-Zeer M."/>
            <person name="Brinkmann V."/>
            <person name="Scavenius C."/>
            <person name="Nazipi S."/>
            <person name="Soderquist B."/>
            <person name="Bruggemann H."/>
        </authorList>
    </citation>
    <scope>NUCLEOTIDE SEQUENCE [LARGE SCALE GENOMIC DNA]</scope>
    <source>
        <strain evidence="12 14">DSM 753</strain>
    </source>
</reference>
<evidence type="ECO:0000256" key="2">
    <source>
        <dbReference type="ARBA" id="ARBA00022475"/>
    </source>
</evidence>
<feature type="transmembrane region" description="Helical" evidence="8">
    <location>
        <begin position="21"/>
        <end position="41"/>
    </location>
</feature>
<dbReference type="InterPro" id="IPR025857">
    <property type="entry name" value="MacB_PCD"/>
</dbReference>
<keyword evidence="2" id="KW-1003">Cell membrane</keyword>
<dbReference type="Proteomes" id="UP000220611">
    <property type="component" value="Unassembled WGS sequence"/>
</dbReference>
<keyword evidence="3 8" id="KW-0812">Transmembrane</keyword>
<evidence type="ECO:0000313" key="11">
    <source>
        <dbReference type="EMBL" id="EDO59970.1"/>
    </source>
</evidence>
<evidence type="ECO:0000313" key="14">
    <source>
        <dbReference type="Proteomes" id="UP000220611"/>
    </source>
</evidence>
<feature type="transmembrane region" description="Helical" evidence="8">
    <location>
        <begin position="783"/>
        <end position="803"/>
    </location>
</feature>
<dbReference type="AlphaFoldDB" id="A7VW23"/>
<feature type="transmembrane region" description="Helical" evidence="8">
    <location>
        <begin position="1111"/>
        <end position="1130"/>
    </location>
</feature>
<comment type="subcellular location">
    <subcellularLocation>
        <location evidence="1">Cell membrane</location>
        <topology evidence="1">Multi-pass membrane protein</topology>
    </subcellularLocation>
</comment>
<feature type="transmembrane region" description="Helical" evidence="8">
    <location>
        <begin position="1016"/>
        <end position="1036"/>
    </location>
</feature>
<comment type="caution">
    <text evidence="11">The sequence shown here is derived from an EMBL/GenBank/DDBJ whole genome shotgun (WGS) entry which is preliminary data.</text>
</comment>
<dbReference type="PANTHER" id="PTHR30287">
    <property type="entry name" value="MEMBRANE COMPONENT OF PREDICTED ABC SUPERFAMILY METABOLITE UPTAKE TRANSPORTER"/>
    <property type="match status" value="1"/>
</dbReference>
<evidence type="ECO:0000313" key="13">
    <source>
        <dbReference type="Proteomes" id="UP000003490"/>
    </source>
</evidence>
<sequence length="1146" mass="128106">MVVKRSYSKMILREFRHSFSRFLAIFAIIALGVGFLAGLLATTPDMRYSMDQYYRQTNLMDLRIVSTMGLTKQDVEEIRSTEGVEEGMPSYTSDALVTLPSEDTAVARIHSLPACREAGEPLTSETSGYLNQLTLAEGRLPENPGECVIKPEHLSSEIIPIGSTIKLSEENQNLEETFQTTEYIVVGYVYSSYYASIEKETSTVGNGTVGMVMFIPEQDFALDVYTDMFVTLSDAKALDSLSDPSAYDAAVDPVVSTLEDLGQQRAPLRDKEIREEAQEKIDDAQKEFEEQKADAQKQLDDARAELDNGWQELDSAKQELSDGKLALEEARRQLEEAPGQISSGEAEIQSSEETLAQGQAEYDAGWQEYQSQKQEAEAAFAQQEQDLGQKEDEYNVNKAALDLEKGKLDQAKAEIDAAKLSIEQLRQQGLIQQAQQLEEQLKPKEEAYAAGFQQYQEAKAQLDGYKLLLDQGRQTLEAAKQEAQQKFEETEGQLAGAKKELDDGWLQLDSAKAELAQAKLELENGRRELEENQKTLDDAQLQIDDSEKQLEEGEAEYLKSKTEADQKLSDAQKEIDDAQKELDQLEPSEWMVLGRDTNVGYVSFDSNAEKVEAIAKVFPIFFFLVAALVVLTTATRMVDEERTQIGVMKALGYGKGKIAAQYLIYVAVATITGSLFGLLVGFYVFPTVIWNAYTIMYDLPALVIQFNWKYALLSSGAAILTTLLTTFWACYSSLKEAPSRLILPKAPKSGKRILLEKITPLWSRLSFIHKVTARNLFRYKKRFLMTVVGIAGCTALLLTGFGLQDSISDIVNLQFGEVLQYNLTITAKDSEKMKEDPVVQELLDDTGTVDRYLRIAQEGGDASANGQSLDVYLFVPEEPDRLSQFVTLQDRKSKVPAELEEDAVLLTEKAAERLGVAVGDTITVQRNDDHRQAEFTVGGVVENYVQNYIYLSPALYEEGYHTQPEMNQTIAVVPDGSQENRDRITSAFLESDQVQAVSFTDDIKASFQNTIKSIDFIVIVLIVSAGLLAFVVLYNLTNINITERQKEIATIKVLGFYDKEVSAYIYRETGILTLIGTAIGLIFGIFLHAFVVKTAEVDMVMFGREIKWLSYVFSALLTIFFSIIVNLVMYRKLKKISMVESMKSTE</sequence>
<keyword evidence="5 8" id="KW-0472">Membrane</keyword>
<keyword evidence="4 8" id="KW-1133">Transmembrane helix</keyword>